<comment type="caution">
    <text evidence="2">The sequence shown here is derived from an EMBL/GenBank/DDBJ whole genome shotgun (WGS) entry which is preliminary data.</text>
</comment>
<dbReference type="SUPFAM" id="SSF89372">
    <property type="entry name" value="Fucose-specific lectin"/>
    <property type="match status" value="1"/>
</dbReference>
<dbReference type="RefSeq" id="WP_365511168.1">
    <property type="nucleotide sequence ID" value="NZ_JBFANW010000276.1"/>
</dbReference>
<proteinExistence type="predicted"/>
<evidence type="ECO:0000313" key="2">
    <source>
        <dbReference type="EMBL" id="MFJ2823836.1"/>
    </source>
</evidence>
<sequence length="382" mass="39624">MIRGKGSDRTASSARGAQGAPKGGPGPHGSSPPVGNWLFAGGDGRLTAYACTPRGLLRWTEAAAPRTGWTGPEPFEVEGWVGPASMARSREGYVHFVALRSRDADSGSPEVIVSTQFQPGRGMMDWRGLETPGLRGGPDDDSLSGPPRIAVNQRSGSTHVLVSLRHSGILRRSRNAEGAWGGWKPVSGQPYRGDVTPLMPSGGTLEVLAPGQGHADRWTGMGQGRFGLADRIPTPVVPGSAAVCETGPRRATYFWRYPGDGSLVAWRAPRQGVQGGLMGLGGAGGRGAPGVARAVLGGYDCTVLAQIGADGDVEVTAYVTENEGYGTWWASLGGHGARAPQVAVDAAGRVVVAAFDEEGAPMCTRQDTAAGGLAFGPWEYLA</sequence>
<evidence type="ECO:0000313" key="3">
    <source>
        <dbReference type="Proteomes" id="UP001617351"/>
    </source>
</evidence>
<accession>A0ABW8EPM8</accession>
<feature type="region of interest" description="Disordered" evidence="1">
    <location>
        <begin position="1"/>
        <end position="37"/>
    </location>
</feature>
<evidence type="ECO:0000256" key="1">
    <source>
        <dbReference type="SAM" id="MobiDB-lite"/>
    </source>
</evidence>
<reference evidence="2 3" key="1">
    <citation type="submission" date="2024-10" db="EMBL/GenBank/DDBJ databases">
        <title>The Natural Products Discovery Center: Release of the First 8490 Sequenced Strains for Exploring Actinobacteria Biosynthetic Diversity.</title>
        <authorList>
            <person name="Kalkreuter E."/>
            <person name="Kautsar S.A."/>
            <person name="Yang D."/>
            <person name="Bader C.D."/>
            <person name="Teijaro C.N."/>
            <person name="Fluegel L."/>
            <person name="Davis C.M."/>
            <person name="Simpson J.R."/>
            <person name="Lauterbach L."/>
            <person name="Steele A.D."/>
            <person name="Gui C."/>
            <person name="Meng S."/>
            <person name="Li G."/>
            <person name="Viehrig K."/>
            <person name="Ye F."/>
            <person name="Su P."/>
            <person name="Kiefer A.F."/>
            <person name="Nichols A."/>
            <person name="Cepeda A.J."/>
            <person name="Yan W."/>
            <person name="Fan B."/>
            <person name="Jiang Y."/>
            <person name="Adhikari A."/>
            <person name="Zheng C.-J."/>
            <person name="Schuster L."/>
            <person name="Cowan T.M."/>
            <person name="Smanski M.J."/>
            <person name="Chevrette M.G."/>
            <person name="De Carvalho L.P.S."/>
            <person name="Shen B."/>
        </authorList>
    </citation>
    <scope>NUCLEOTIDE SEQUENCE [LARGE SCALE GENOMIC DNA]</scope>
    <source>
        <strain evidence="2 3">NPDC087220</strain>
    </source>
</reference>
<gene>
    <name evidence="2" type="ORF">ACIO7M_22380</name>
</gene>
<protein>
    <submittedName>
        <fullName evidence="2">Uncharacterized protein</fullName>
    </submittedName>
</protein>
<name>A0ABW8EPM8_STRT5</name>
<dbReference type="Proteomes" id="UP001617351">
    <property type="component" value="Unassembled WGS sequence"/>
</dbReference>
<keyword evidence="3" id="KW-1185">Reference proteome</keyword>
<organism evidence="2 3">
    <name type="scientific">Streptomyces toxytricini</name>
    <name type="common">Actinomyces toxytricini</name>
    <dbReference type="NCBI Taxonomy" id="67369"/>
    <lineage>
        <taxon>Bacteria</taxon>
        <taxon>Bacillati</taxon>
        <taxon>Actinomycetota</taxon>
        <taxon>Actinomycetes</taxon>
        <taxon>Kitasatosporales</taxon>
        <taxon>Streptomycetaceae</taxon>
        <taxon>Streptomyces</taxon>
    </lineage>
</organism>
<dbReference type="EMBL" id="JBIUYY010000010">
    <property type="protein sequence ID" value="MFJ2823836.1"/>
    <property type="molecule type" value="Genomic_DNA"/>
</dbReference>